<sequence length="139" mass="16101">MKTFYSFEVWRITKDEAQFAINPDTLDVTISRSFAQESKTKPYHIVAALLQCELGSYDRWQLPRCTIMNNNTRTYKNSFLILPISFINFLHQLLHGGNPFTCSYYLLFTGPIKSKIMATFWTYDEVICGGNAVKFYAVL</sequence>
<evidence type="ECO:0000313" key="1">
    <source>
        <dbReference type="EMBL" id="KAK7837915.1"/>
    </source>
</evidence>
<evidence type="ECO:0000313" key="2">
    <source>
        <dbReference type="Proteomes" id="UP000237347"/>
    </source>
</evidence>
<gene>
    <name evidence="1" type="ORF">CFP56_020623</name>
</gene>
<organism evidence="1 2">
    <name type="scientific">Quercus suber</name>
    <name type="common">Cork oak</name>
    <dbReference type="NCBI Taxonomy" id="58331"/>
    <lineage>
        <taxon>Eukaryota</taxon>
        <taxon>Viridiplantae</taxon>
        <taxon>Streptophyta</taxon>
        <taxon>Embryophyta</taxon>
        <taxon>Tracheophyta</taxon>
        <taxon>Spermatophyta</taxon>
        <taxon>Magnoliopsida</taxon>
        <taxon>eudicotyledons</taxon>
        <taxon>Gunneridae</taxon>
        <taxon>Pentapetalae</taxon>
        <taxon>rosids</taxon>
        <taxon>fabids</taxon>
        <taxon>Fagales</taxon>
        <taxon>Fagaceae</taxon>
        <taxon>Quercus</taxon>
    </lineage>
</organism>
<dbReference type="EMBL" id="PKMF04000318">
    <property type="protein sequence ID" value="KAK7837915.1"/>
    <property type="molecule type" value="Genomic_DNA"/>
</dbReference>
<reference evidence="1 2" key="1">
    <citation type="journal article" date="2018" name="Sci. Data">
        <title>The draft genome sequence of cork oak.</title>
        <authorList>
            <person name="Ramos A.M."/>
            <person name="Usie A."/>
            <person name="Barbosa P."/>
            <person name="Barros P.M."/>
            <person name="Capote T."/>
            <person name="Chaves I."/>
            <person name="Simoes F."/>
            <person name="Abreu I."/>
            <person name="Carrasquinho I."/>
            <person name="Faro C."/>
            <person name="Guimaraes J.B."/>
            <person name="Mendonca D."/>
            <person name="Nobrega F."/>
            <person name="Rodrigues L."/>
            <person name="Saibo N.J.M."/>
            <person name="Varela M.C."/>
            <person name="Egas C."/>
            <person name="Matos J."/>
            <person name="Miguel C.M."/>
            <person name="Oliveira M.M."/>
            <person name="Ricardo C.P."/>
            <person name="Goncalves S."/>
        </authorList>
    </citation>
    <scope>NUCLEOTIDE SEQUENCE [LARGE SCALE GENOMIC DNA]</scope>
    <source>
        <strain evidence="2">cv. HL8</strain>
    </source>
</reference>
<protein>
    <submittedName>
        <fullName evidence="1">Uncharacterized protein</fullName>
    </submittedName>
</protein>
<comment type="caution">
    <text evidence="1">The sequence shown here is derived from an EMBL/GenBank/DDBJ whole genome shotgun (WGS) entry which is preliminary data.</text>
</comment>
<dbReference type="AlphaFoldDB" id="A0AAW0KGN4"/>
<name>A0AAW0KGN4_QUESU</name>
<keyword evidence="2" id="KW-1185">Reference proteome</keyword>
<dbReference type="Proteomes" id="UP000237347">
    <property type="component" value="Unassembled WGS sequence"/>
</dbReference>
<accession>A0AAW0KGN4</accession>
<proteinExistence type="predicted"/>